<dbReference type="GO" id="GO:0005524">
    <property type="term" value="F:ATP binding"/>
    <property type="evidence" value="ECO:0007669"/>
    <property type="project" value="UniProtKB-KW"/>
</dbReference>
<dbReference type="InterPro" id="IPR003439">
    <property type="entry name" value="ABC_transporter-like_ATP-bd"/>
</dbReference>
<evidence type="ECO:0000256" key="3">
    <source>
        <dbReference type="ARBA" id="ARBA00022475"/>
    </source>
</evidence>
<reference evidence="8" key="1">
    <citation type="submission" date="2017-06" db="EMBL/GenBank/DDBJ databases">
        <authorList>
            <person name="Varghese N."/>
            <person name="Submissions S."/>
        </authorList>
    </citation>
    <scope>NUCLEOTIDE SEQUENCE [LARGE SCALE GENOMIC DNA]</scope>
    <source>
        <strain evidence="8">Ca-68</strain>
    </source>
</reference>
<dbReference type="GO" id="GO:0055085">
    <property type="term" value="P:transmembrane transport"/>
    <property type="evidence" value="ECO:0007669"/>
    <property type="project" value="UniProtKB-ARBA"/>
</dbReference>
<dbReference type="Gene3D" id="3.40.50.300">
    <property type="entry name" value="P-loop containing nucleotide triphosphate hydrolases"/>
    <property type="match status" value="1"/>
</dbReference>
<keyword evidence="5 7" id="KW-0067">ATP-binding</keyword>
<evidence type="ECO:0000256" key="4">
    <source>
        <dbReference type="ARBA" id="ARBA00022741"/>
    </source>
</evidence>
<feature type="domain" description="ABC transporter" evidence="6">
    <location>
        <begin position="10"/>
        <end position="260"/>
    </location>
</feature>
<dbReference type="PROSITE" id="PS50893">
    <property type="entry name" value="ABC_TRANSPORTER_2"/>
    <property type="match status" value="1"/>
</dbReference>
<dbReference type="InterPro" id="IPR027417">
    <property type="entry name" value="P-loop_NTPase"/>
</dbReference>
<dbReference type="PANTHER" id="PTHR43776:SF7">
    <property type="entry name" value="D,D-DIPEPTIDE TRANSPORT ATP-BINDING PROTEIN DDPF-RELATED"/>
    <property type="match status" value="1"/>
</dbReference>
<keyword evidence="3" id="KW-1003">Cell membrane</keyword>
<evidence type="ECO:0000313" key="7">
    <source>
        <dbReference type="EMBL" id="SNR71755.1"/>
    </source>
</evidence>
<dbReference type="GO" id="GO:0016887">
    <property type="term" value="F:ATP hydrolysis activity"/>
    <property type="evidence" value="ECO:0007669"/>
    <property type="project" value="InterPro"/>
</dbReference>
<dbReference type="InterPro" id="IPR017871">
    <property type="entry name" value="ABC_transporter-like_CS"/>
</dbReference>
<dbReference type="OrthoDB" id="9802772at2"/>
<evidence type="ECO:0000256" key="2">
    <source>
        <dbReference type="ARBA" id="ARBA00022448"/>
    </source>
</evidence>
<evidence type="ECO:0000256" key="5">
    <source>
        <dbReference type="ARBA" id="ARBA00022840"/>
    </source>
</evidence>
<dbReference type="AlphaFoldDB" id="A0A238YKQ5"/>
<keyword evidence="3" id="KW-0472">Membrane</keyword>
<dbReference type="EMBL" id="FZOA01000002">
    <property type="protein sequence ID" value="SNR71755.1"/>
    <property type="molecule type" value="Genomic_DNA"/>
</dbReference>
<evidence type="ECO:0000313" key="8">
    <source>
        <dbReference type="Proteomes" id="UP000198305"/>
    </source>
</evidence>
<comment type="similarity">
    <text evidence="1">Belongs to the ABC transporter superfamily.</text>
</comment>
<dbReference type="FunFam" id="3.40.50.300:FF:000016">
    <property type="entry name" value="Oligopeptide ABC transporter ATP-binding component"/>
    <property type="match status" value="1"/>
</dbReference>
<dbReference type="PROSITE" id="PS00211">
    <property type="entry name" value="ABC_TRANSPORTER_1"/>
    <property type="match status" value="1"/>
</dbReference>
<keyword evidence="4" id="KW-0547">Nucleotide-binding</keyword>
<dbReference type="InterPro" id="IPR003593">
    <property type="entry name" value="AAA+_ATPase"/>
</dbReference>
<name>A0A238YKQ5_9PROT</name>
<dbReference type="InterPro" id="IPR050319">
    <property type="entry name" value="ABC_transp_ATP-bind"/>
</dbReference>
<gene>
    <name evidence="7" type="ORF">SAMN05192560_0696</name>
</gene>
<accession>A0A238YKQ5</accession>
<evidence type="ECO:0000256" key="1">
    <source>
        <dbReference type="ARBA" id="ARBA00005417"/>
    </source>
</evidence>
<keyword evidence="2" id="KW-0813">Transport</keyword>
<dbReference type="SMART" id="SM00382">
    <property type="entry name" value="AAA"/>
    <property type="match status" value="1"/>
</dbReference>
<dbReference type="Proteomes" id="UP000198305">
    <property type="component" value="Unassembled WGS sequence"/>
</dbReference>
<dbReference type="SUPFAM" id="SSF52540">
    <property type="entry name" value="P-loop containing nucleoside triphosphate hydrolases"/>
    <property type="match status" value="1"/>
</dbReference>
<proteinExistence type="inferred from homology"/>
<dbReference type="CDD" id="cd03257">
    <property type="entry name" value="ABC_NikE_OppD_transporters"/>
    <property type="match status" value="1"/>
</dbReference>
<keyword evidence="8" id="KW-1185">Reference proteome</keyword>
<protein>
    <submittedName>
        <fullName evidence="7">Peptide/nickel transport system ATP-binding protein/oligopeptide transport system ATP-binding protein</fullName>
    </submittedName>
</protein>
<dbReference type="Pfam" id="PF00005">
    <property type="entry name" value="ABC_tran"/>
    <property type="match status" value="1"/>
</dbReference>
<evidence type="ECO:0000259" key="6">
    <source>
        <dbReference type="PROSITE" id="PS50893"/>
    </source>
</evidence>
<organism evidence="7 8">
    <name type="scientific">Methylobacillus rhizosphaerae</name>
    <dbReference type="NCBI Taxonomy" id="551994"/>
    <lineage>
        <taxon>Bacteria</taxon>
        <taxon>Pseudomonadati</taxon>
        <taxon>Pseudomonadota</taxon>
        <taxon>Betaproteobacteria</taxon>
        <taxon>Nitrosomonadales</taxon>
        <taxon>Methylophilaceae</taxon>
        <taxon>Methylobacillus</taxon>
    </lineage>
</organism>
<dbReference type="PANTHER" id="PTHR43776">
    <property type="entry name" value="TRANSPORT ATP-BINDING PROTEIN"/>
    <property type="match status" value="1"/>
</dbReference>
<dbReference type="RefSeq" id="WP_089374832.1">
    <property type="nucleotide sequence ID" value="NZ_FZOA01000002.1"/>
</dbReference>
<sequence>MEKAAEQHILVARNLNKTYSQRSGRFGFGSTKIKALDDVSLALRAGSTLAVVGESGSGKSTLARCLLQLQPLDSGEVIFQDKNLARLSVHHLRMKRRYLQMIFQDPFASLNPRMKVCDIVAEGLVIHGLGTGREQQDKVVQMLERVGLSAADMNKYPHQFSGGQRQRIGIARALVLEPKVVVCDEPVSALDVSVQAQILLLLRSLQQEMDLSYIFISHDLRVVRHIADDIAVMYKGRIVEQGKVEEIYSAPTQDYTRNLLNSIPGRKSLAA</sequence>